<dbReference type="OrthoDB" id="943487at2759"/>
<protein>
    <submittedName>
        <fullName evidence="1">Uncharacterized protein</fullName>
    </submittedName>
</protein>
<comment type="caution">
    <text evidence="1">The sequence shown here is derived from an EMBL/GenBank/DDBJ whole genome shotgun (WGS) entry which is preliminary data.</text>
</comment>
<gene>
    <name evidence="1" type="ORF">Gogos_009508</name>
</gene>
<feature type="non-terminal residue" evidence="1">
    <location>
        <position position="37"/>
    </location>
</feature>
<sequence length="37" mass="4074">MGEIGGNDYNHAFMQGKNIENIRQLVPLVVDIISSSI</sequence>
<keyword evidence="2" id="KW-1185">Reference proteome</keyword>
<accession>A0A7J9CES3</accession>
<reference evidence="1 2" key="1">
    <citation type="journal article" date="2019" name="Genome Biol. Evol.">
        <title>Insights into the evolution of the New World diploid cottons (Gossypium, subgenus Houzingenia) based on genome sequencing.</title>
        <authorList>
            <person name="Grover C.E."/>
            <person name="Arick M.A. 2nd"/>
            <person name="Thrash A."/>
            <person name="Conover J.L."/>
            <person name="Sanders W.S."/>
            <person name="Peterson D.G."/>
            <person name="Frelichowski J.E."/>
            <person name="Scheffler J.A."/>
            <person name="Scheffler B.E."/>
            <person name="Wendel J.F."/>
        </authorList>
    </citation>
    <scope>NUCLEOTIDE SEQUENCE [LARGE SCALE GENOMIC DNA]</scope>
    <source>
        <strain evidence="1">5</strain>
        <tissue evidence="1">Leaf</tissue>
    </source>
</reference>
<name>A0A7J9CES3_GOSGO</name>
<evidence type="ECO:0000313" key="2">
    <source>
        <dbReference type="Proteomes" id="UP000593579"/>
    </source>
</evidence>
<dbReference type="AlphaFoldDB" id="A0A7J9CES3"/>
<organism evidence="1 2">
    <name type="scientific">Gossypium gossypioides</name>
    <name type="common">Mexican cotton</name>
    <name type="synonym">Selera gossypioides</name>
    <dbReference type="NCBI Taxonomy" id="34282"/>
    <lineage>
        <taxon>Eukaryota</taxon>
        <taxon>Viridiplantae</taxon>
        <taxon>Streptophyta</taxon>
        <taxon>Embryophyta</taxon>
        <taxon>Tracheophyta</taxon>
        <taxon>Spermatophyta</taxon>
        <taxon>Magnoliopsida</taxon>
        <taxon>eudicotyledons</taxon>
        <taxon>Gunneridae</taxon>
        <taxon>Pentapetalae</taxon>
        <taxon>rosids</taxon>
        <taxon>malvids</taxon>
        <taxon>Malvales</taxon>
        <taxon>Malvaceae</taxon>
        <taxon>Malvoideae</taxon>
        <taxon>Gossypium</taxon>
    </lineage>
</organism>
<dbReference type="Proteomes" id="UP000593579">
    <property type="component" value="Unassembled WGS sequence"/>
</dbReference>
<evidence type="ECO:0000313" key="1">
    <source>
        <dbReference type="EMBL" id="MBA0747040.1"/>
    </source>
</evidence>
<dbReference type="EMBL" id="JABEZY010000009">
    <property type="protein sequence ID" value="MBA0747040.1"/>
    <property type="molecule type" value="Genomic_DNA"/>
</dbReference>
<proteinExistence type="predicted"/>